<comment type="subcellular location">
    <subcellularLocation>
        <location evidence="1">Nucleus</location>
    </subcellularLocation>
</comment>
<dbReference type="PANTHER" id="PTHR23318">
    <property type="entry name" value="ATP SYNTHASE GAMMA-RELATED"/>
    <property type="match status" value="1"/>
</dbReference>
<dbReference type="GO" id="GO:0005654">
    <property type="term" value="C:nucleoplasm"/>
    <property type="evidence" value="ECO:0007669"/>
    <property type="project" value="TreeGrafter"/>
</dbReference>
<feature type="compositionally biased region" description="Low complexity" evidence="3">
    <location>
        <begin position="768"/>
        <end position="777"/>
    </location>
</feature>
<dbReference type="EMBL" id="MIGC01003163">
    <property type="protein sequence ID" value="PHJ19853.1"/>
    <property type="molecule type" value="Genomic_DNA"/>
</dbReference>
<dbReference type="RefSeq" id="XP_067921546.1">
    <property type="nucleotide sequence ID" value="XM_068066479.1"/>
</dbReference>
<name>A0A2C6KUT8_9APIC</name>
<gene>
    <name evidence="5" type="ORF">CSUI_006316</name>
</gene>
<feature type="domain" description="Serine/threonine-protein phosphatase 4 regulatory subunit 3-like central" evidence="4">
    <location>
        <begin position="10"/>
        <end position="132"/>
    </location>
</feature>
<dbReference type="Pfam" id="PF04802">
    <property type="entry name" value="PP4R3"/>
    <property type="match status" value="2"/>
</dbReference>
<keyword evidence="2" id="KW-0539">Nucleus</keyword>
<protein>
    <submittedName>
        <fullName evidence="5">Component of iis longevity pathway protein smk-1</fullName>
    </submittedName>
</protein>
<evidence type="ECO:0000256" key="3">
    <source>
        <dbReference type="SAM" id="MobiDB-lite"/>
    </source>
</evidence>
<dbReference type="VEuPathDB" id="ToxoDB:CSUI_006316"/>
<feature type="non-terminal residue" evidence="5">
    <location>
        <position position="802"/>
    </location>
</feature>
<dbReference type="InterPro" id="IPR006887">
    <property type="entry name" value="P4R3-like_central_dom"/>
</dbReference>
<dbReference type="GeneID" id="94429690"/>
<organism evidence="5 6">
    <name type="scientific">Cystoisospora suis</name>
    <dbReference type="NCBI Taxonomy" id="483139"/>
    <lineage>
        <taxon>Eukaryota</taxon>
        <taxon>Sar</taxon>
        <taxon>Alveolata</taxon>
        <taxon>Apicomplexa</taxon>
        <taxon>Conoidasida</taxon>
        <taxon>Coccidia</taxon>
        <taxon>Eucoccidiorida</taxon>
        <taxon>Eimeriorina</taxon>
        <taxon>Sarcocystidae</taxon>
        <taxon>Cystoisospora</taxon>
    </lineage>
</organism>
<feature type="compositionally biased region" description="Acidic residues" evidence="3">
    <location>
        <begin position="727"/>
        <end position="750"/>
    </location>
</feature>
<evidence type="ECO:0000313" key="6">
    <source>
        <dbReference type="Proteomes" id="UP000221165"/>
    </source>
</evidence>
<evidence type="ECO:0000259" key="4">
    <source>
        <dbReference type="Pfam" id="PF04802"/>
    </source>
</evidence>
<feature type="compositionally biased region" description="Low complexity" evidence="3">
    <location>
        <begin position="647"/>
        <end position="659"/>
    </location>
</feature>
<dbReference type="InterPro" id="IPR051137">
    <property type="entry name" value="PP4R3-like"/>
</dbReference>
<feature type="compositionally biased region" description="Gly residues" evidence="3">
    <location>
        <begin position="661"/>
        <end position="673"/>
    </location>
</feature>
<evidence type="ECO:0000256" key="1">
    <source>
        <dbReference type="ARBA" id="ARBA00004123"/>
    </source>
</evidence>
<dbReference type="Proteomes" id="UP000221165">
    <property type="component" value="Unassembled WGS sequence"/>
</dbReference>
<reference evidence="5 6" key="1">
    <citation type="journal article" date="2017" name="Int. J. Parasitol.">
        <title>The genome of the protozoan parasite Cystoisospora suis and a reverse vaccinology approach to identify vaccine candidates.</title>
        <authorList>
            <person name="Palmieri N."/>
            <person name="Shrestha A."/>
            <person name="Ruttkowski B."/>
            <person name="Beck T."/>
            <person name="Vogl C."/>
            <person name="Tomley F."/>
            <person name="Blake D.P."/>
            <person name="Joachim A."/>
        </authorList>
    </citation>
    <scope>NUCLEOTIDE SEQUENCE [LARGE SCALE GENOMIC DNA]</scope>
    <source>
        <strain evidence="5 6">Wien I</strain>
    </source>
</reference>
<dbReference type="AlphaFoldDB" id="A0A2C6KUT8"/>
<dbReference type="PANTHER" id="PTHR23318:SF0">
    <property type="entry name" value="SERINE_THREONINE-PROTEIN PHOSPHATASE 4 REGULATORY SUBUNIT 3"/>
    <property type="match status" value="1"/>
</dbReference>
<accession>A0A2C6KUT8</accession>
<keyword evidence="6" id="KW-1185">Reference proteome</keyword>
<comment type="caution">
    <text evidence="5">The sequence shown here is derived from an EMBL/GenBank/DDBJ whole genome shotgun (WGS) entry which is preliminary data.</text>
</comment>
<evidence type="ECO:0000313" key="5">
    <source>
        <dbReference type="EMBL" id="PHJ19853.1"/>
    </source>
</evidence>
<dbReference type="GO" id="GO:0030289">
    <property type="term" value="C:protein phosphatase 4 complex"/>
    <property type="evidence" value="ECO:0007669"/>
    <property type="project" value="TreeGrafter"/>
</dbReference>
<feature type="domain" description="Serine/threonine-protein phosphatase 4 regulatory subunit 3-like central" evidence="4">
    <location>
        <begin position="335"/>
        <end position="537"/>
    </location>
</feature>
<feature type="region of interest" description="Disordered" evidence="3">
    <location>
        <begin position="716"/>
        <end position="802"/>
    </location>
</feature>
<proteinExistence type="predicted"/>
<dbReference type="GO" id="GO:0072542">
    <property type="term" value="F:protein phosphatase activator activity"/>
    <property type="evidence" value="ECO:0007669"/>
    <property type="project" value="TreeGrafter"/>
</dbReference>
<dbReference type="OrthoDB" id="331976at2759"/>
<sequence length="802" mass="88611">MRRCIAHGNRLDQLKQIAFIVRKMLVFWSGHIDALEVFLSDEFWPDVLKSLEYDQDLLIQGMEMKHSDFFAKRAQFHNVIQLNDPLFTGHVHLHYRLMYLKDVALTRYLDEASINRLQSVLSCNIQEVLRLLLRECPNPAACCSSSSSPPLSNASSLSYPPHHHLGIGGAATLGGGLYHSSPSSSSLSSSSLGSHPGSSPSCCFGILKQRLREDFLAALFLRELLQNLSKLLQQQMLEKHSIFTQLKQHMILFELRAYLDGSSPAVKQWTEVFLPLNQKAEQYQEQLKETILGSEGGGRAGGVHTPHGGHMMTTMHRPNPLDTAGLPYPDPVCVTVEILNFFADIQPQLLRQTFFTEAKNDAKQESRLLLLLAENLEKSDNDSVQVQIKEILIKVVCSPVMELPEKDEIHILFYDKGVIDRLLQTLFLPLNADELPPEDFHRLHHAKQQVLEILAQCVPAHKHRFKIRIQKDKVPVRALLTSIRPTFDKFLAIFAVKFIRACVSLKDAYVDKHLVQHKVLRPIIWMLKEESQSTMLFTTKRQQSSLLASVILDCLRTLMTATTSTSLQAGGGGGTSLSLVEFLFTDPFCCHWIGHIQMCMQNAGRRLCQTLQELQDFYVQFVAKPPSLSSLPASQLRPGSPSQQGYLSPVSSSSRLLSPAGTGGGVGRGGGDGGGGTGAGLLYSGAKGGGGSNNSNNGGGLSNGSLSHGLRSTLGRMIRRDPNRSLEDEEEESWILGDDDDDDKEDEDDISPVARGREEEEEENISPSGCGAACSSALQEDDGVSSTTERRFRARSSSTSSL</sequence>
<feature type="region of interest" description="Disordered" evidence="3">
    <location>
        <begin position="630"/>
        <end position="673"/>
    </location>
</feature>
<evidence type="ECO:0000256" key="2">
    <source>
        <dbReference type="ARBA" id="ARBA00023242"/>
    </source>
</evidence>